<protein>
    <submittedName>
        <fullName evidence="1">Uncharacterized protein</fullName>
    </submittedName>
</protein>
<reference evidence="1" key="1">
    <citation type="submission" date="2020-04" db="EMBL/GenBank/DDBJ databases">
        <authorList>
            <person name="Chiriac C."/>
            <person name="Salcher M."/>
            <person name="Ghai R."/>
            <person name="Kavagutti S V."/>
        </authorList>
    </citation>
    <scope>NUCLEOTIDE SEQUENCE</scope>
</reference>
<sequence>MTKTLKLLVNGPIDGVEYAATQLVVFNNDDQADGLIASGVGEIHTSEFGTTTSHDARVAALLASCAESEPGASSYEEPQPES</sequence>
<name>A0A6J5MST2_9CAUD</name>
<gene>
    <name evidence="1" type="ORF">UFOVP431_74</name>
</gene>
<organism evidence="1">
    <name type="scientific">uncultured Caudovirales phage</name>
    <dbReference type="NCBI Taxonomy" id="2100421"/>
    <lineage>
        <taxon>Viruses</taxon>
        <taxon>Duplodnaviria</taxon>
        <taxon>Heunggongvirae</taxon>
        <taxon>Uroviricota</taxon>
        <taxon>Caudoviricetes</taxon>
        <taxon>Peduoviridae</taxon>
        <taxon>Maltschvirus</taxon>
        <taxon>Maltschvirus maltsch</taxon>
    </lineage>
</organism>
<dbReference type="EMBL" id="LR796483">
    <property type="protein sequence ID" value="CAB4148000.1"/>
    <property type="molecule type" value="Genomic_DNA"/>
</dbReference>
<evidence type="ECO:0000313" key="1">
    <source>
        <dbReference type="EMBL" id="CAB4148000.1"/>
    </source>
</evidence>
<proteinExistence type="predicted"/>
<accession>A0A6J5MST2</accession>